<keyword evidence="2" id="KW-0732">Signal</keyword>
<dbReference type="Proteomes" id="UP000199820">
    <property type="component" value="Unassembled WGS sequence"/>
</dbReference>
<dbReference type="OrthoDB" id="2005058at2"/>
<feature type="transmembrane region" description="Helical" evidence="1">
    <location>
        <begin position="93"/>
        <end position="111"/>
    </location>
</feature>
<name>A0A1I0HSC8_9FIRM</name>
<dbReference type="EMBL" id="FOIL01000057">
    <property type="protein sequence ID" value="SET87057.1"/>
    <property type="molecule type" value="Genomic_DNA"/>
</dbReference>
<evidence type="ECO:0008006" key="5">
    <source>
        <dbReference type="Google" id="ProtNLM"/>
    </source>
</evidence>
<feature type="transmembrane region" description="Helical" evidence="1">
    <location>
        <begin position="68"/>
        <end position="87"/>
    </location>
</feature>
<evidence type="ECO:0000256" key="1">
    <source>
        <dbReference type="SAM" id="Phobius"/>
    </source>
</evidence>
<keyword evidence="1" id="KW-1133">Transmembrane helix</keyword>
<protein>
    <recommendedName>
        <fullName evidence="5">Lipoprotein</fullName>
    </recommendedName>
</protein>
<reference evidence="3 4" key="1">
    <citation type="submission" date="2016-10" db="EMBL/GenBank/DDBJ databases">
        <authorList>
            <person name="de Groot N.N."/>
        </authorList>
    </citation>
    <scope>NUCLEOTIDE SEQUENCE [LARGE SCALE GENOMIC DNA]</scope>
    <source>
        <strain evidence="3 4">KH1P1</strain>
    </source>
</reference>
<evidence type="ECO:0000256" key="2">
    <source>
        <dbReference type="SAM" id="SignalP"/>
    </source>
</evidence>
<dbReference type="RefSeq" id="WP_074650301.1">
    <property type="nucleotide sequence ID" value="NZ_FOIL01000057.1"/>
</dbReference>
<dbReference type="AlphaFoldDB" id="A0A1I0HSC8"/>
<feature type="signal peptide" evidence="2">
    <location>
        <begin position="1"/>
        <end position="25"/>
    </location>
</feature>
<keyword evidence="1" id="KW-0812">Transmembrane</keyword>
<keyword evidence="4" id="KW-1185">Reference proteome</keyword>
<feature type="transmembrane region" description="Helical" evidence="1">
    <location>
        <begin position="36"/>
        <end position="56"/>
    </location>
</feature>
<gene>
    <name evidence="3" type="ORF">SAMN04487771_105710</name>
</gene>
<evidence type="ECO:0000313" key="4">
    <source>
        <dbReference type="Proteomes" id="UP000199820"/>
    </source>
</evidence>
<keyword evidence="1" id="KW-0472">Membrane</keyword>
<feature type="chain" id="PRO_5011640622" description="Lipoprotein" evidence="2">
    <location>
        <begin position="26"/>
        <end position="130"/>
    </location>
</feature>
<proteinExistence type="predicted"/>
<dbReference type="PROSITE" id="PS51257">
    <property type="entry name" value="PROKAR_LIPOPROTEIN"/>
    <property type="match status" value="1"/>
</dbReference>
<organism evidence="3 4">
    <name type="scientific">[Clostridium] aminophilum</name>
    <dbReference type="NCBI Taxonomy" id="1526"/>
    <lineage>
        <taxon>Bacteria</taxon>
        <taxon>Bacillati</taxon>
        <taxon>Bacillota</taxon>
        <taxon>Clostridia</taxon>
        <taxon>Lachnospirales</taxon>
        <taxon>Lachnospiraceae</taxon>
    </lineage>
</organism>
<sequence>MKIWKLVSGILSCVFFSLVTFQSCAASIADQMDEEGGVSGAAGFVVAFLMLSGGIVSIATRNSKGKGAAISLIVIFGVAALMGFLCHGKFSDLAIWSGWCLINAIFAVMDLSGNKKRIQKESAEKNTTNE</sequence>
<evidence type="ECO:0000313" key="3">
    <source>
        <dbReference type="EMBL" id="SET87057.1"/>
    </source>
</evidence>
<accession>A0A1I0HSC8</accession>
<dbReference type="STRING" id="1526.SAMN02910262_02217"/>